<keyword evidence="3" id="KW-1003">Cell membrane</keyword>
<dbReference type="PANTHER" id="PTHR30193">
    <property type="entry name" value="ABC TRANSPORTER PERMEASE PROTEIN"/>
    <property type="match status" value="1"/>
</dbReference>
<dbReference type="InterPro" id="IPR035906">
    <property type="entry name" value="MetI-like_sf"/>
</dbReference>
<sequence length="315" mass="34251">MSTTTAVAGAPETGRPPTGPPPRATAARSRNRWAPWLFVAPNMLVFLVFTIWPAINGFNISFYDSRNGRTFTPVGTGNYTRILGDDEFWGVVRHTVVFVVAFVVVTMVLATALALLLNAQQRGRGVLRAAYFLPVLLSPVVVGLIWGWALERRVGLVNTITEAIGLGQPGWLIDPTLAMTCTVLVGVWTHLGFYALILLSGLQGIDGNVYEAARLDGSSTWQTIRLITLPLLRPTMLVVLILSTITGFQAFDFIYTLTGGGPTGSTTLIVQYIYEQAFESPIRYGLASAAGVILFVTIFGITLLNYLLGRRQEAV</sequence>
<dbReference type="CDD" id="cd06261">
    <property type="entry name" value="TM_PBP2"/>
    <property type="match status" value="1"/>
</dbReference>
<dbReference type="PANTHER" id="PTHR30193:SF41">
    <property type="entry name" value="DIACETYLCHITOBIOSE UPTAKE SYSTEM PERMEASE PROTEIN NGCF"/>
    <property type="match status" value="1"/>
</dbReference>
<evidence type="ECO:0000256" key="7">
    <source>
        <dbReference type="RuleBase" id="RU363032"/>
    </source>
</evidence>
<feature type="transmembrane region" description="Helical" evidence="7">
    <location>
        <begin position="96"/>
        <end position="117"/>
    </location>
</feature>
<dbReference type="InterPro" id="IPR051393">
    <property type="entry name" value="ABC_transporter_permease"/>
</dbReference>
<evidence type="ECO:0000256" key="3">
    <source>
        <dbReference type="ARBA" id="ARBA00022475"/>
    </source>
</evidence>
<accession>A0A2T0UK28</accession>
<feature type="transmembrane region" description="Helical" evidence="7">
    <location>
        <begin position="235"/>
        <end position="255"/>
    </location>
</feature>
<gene>
    <name evidence="10" type="ORF">BCF74_11261</name>
</gene>
<evidence type="ECO:0000259" key="9">
    <source>
        <dbReference type="PROSITE" id="PS50928"/>
    </source>
</evidence>
<feature type="domain" description="ABC transmembrane type-1" evidence="9">
    <location>
        <begin position="92"/>
        <end position="305"/>
    </location>
</feature>
<dbReference type="InterPro" id="IPR000515">
    <property type="entry name" value="MetI-like"/>
</dbReference>
<keyword evidence="11" id="KW-1185">Reference proteome</keyword>
<feature type="transmembrane region" description="Helical" evidence="7">
    <location>
        <begin position="284"/>
        <end position="308"/>
    </location>
</feature>
<feature type="transmembrane region" description="Helical" evidence="7">
    <location>
        <begin position="129"/>
        <end position="149"/>
    </location>
</feature>
<evidence type="ECO:0000313" key="11">
    <source>
        <dbReference type="Proteomes" id="UP000237822"/>
    </source>
</evidence>
<comment type="similarity">
    <text evidence="7">Belongs to the binding-protein-dependent transport system permease family.</text>
</comment>
<keyword evidence="6 7" id="KW-0472">Membrane</keyword>
<dbReference type="PROSITE" id="PS50928">
    <property type="entry name" value="ABC_TM1"/>
    <property type="match status" value="1"/>
</dbReference>
<evidence type="ECO:0000256" key="5">
    <source>
        <dbReference type="ARBA" id="ARBA00022989"/>
    </source>
</evidence>
<comment type="subcellular location">
    <subcellularLocation>
        <location evidence="1 7">Cell membrane</location>
        <topology evidence="1 7">Multi-pass membrane protein</topology>
    </subcellularLocation>
</comment>
<dbReference type="EMBL" id="PVTI01000012">
    <property type="protein sequence ID" value="PRY58244.1"/>
    <property type="molecule type" value="Genomic_DNA"/>
</dbReference>
<dbReference type="AlphaFoldDB" id="A0A2T0UK28"/>
<dbReference type="Pfam" id="PF00528">
    <property type="entry name" value="BPD_transp_1"/>
    <property type="match status" value="1"/>
</dbReference>
<protein>
    <submittedName>
        <fullName evidence="10">Carbohydrate ABC transporter membrane protein 1 (CUT1 family)</fullName>
    </submittedName>
</protein>
<evidence type="ECO:0000313" key="10">
    <source>
        <dbReference type="EMBL" id="PRY58244.1"/>
    </source>
</evidence>
<reference evidence="10 11" key="1">
    <citation type="submission" date="2018-03" db="EMBL/GenBank/DDBJ databases">
        <title>Genomic Encyclopedia of Archaeal and Bacterial Type Strains, Phase II (KMG-II): from individual species to whole genera.</title>
        <authorList>
            <person name="Goeker M."/>
        </authorList>
    </citation>
    <scope>NUCLEOTIDE SEQUENCE [LARGE SCALE GENOMIC DNA]</scope>
    <source>
        <strain evidence="10 11">ATCC BAA-1496</strain>
    </source>
</reference>
<dbReference type="SUPFAM" id="SSF161098">
    <property type="entry name" value="MetI-like"/>
    <property type="match status" value="1"/>
</dbReference>
<dbReference type="Gene3D" id="1.10.3720.10">
    <property type="entry name" value="MetI-like"/>
    <property type="match status" value="1"/>
</dbReference>
<dbReference type="GO" id="GO:0005886">
    <property type="term" value="C:plasma membrane"/>
    <property type="evidence" value="ECO:0007669"/>
    <property type="project" value="UniProtKB-SubCell"/>
</dbReference>
<keyword evidence="4 7" id="KW-0812">Transmembrane</keyword>
<comment type="caution">
    <text evidence="10">The sequence shown here is derived from an EMBL/GenBank/DDBJ whole genome shotgun (WGS) entry which is preliminary data.</text>
</comment>
<evidence type="ECO:0000256" key="6">
    <source>
        <dbReference type="ARBA" id="ARBA00023136"/>
    </source>
</evidence>
<feature type="transmembrane region" description="Helical" evidence="7">
    <location>
        <begin position="177"/>
        <end position="199"/>
    </location>
</feature>
<proteinExistence type="inferred from homology"/>
<evidence type="ECO:0000256" key="4">
    <source>
        <dbReference type="ARBA" id="ARBA00022692"/>
    </source>
</evidence>
<dbReference type="GO" id="GO:0055085">
    <property type="term" value="P:transmembrane transport"/>
    <property type="evidence" value="ECO:0007669"/>
    <property type="project" value="InterPro"/>
</dbReference>
<keyword evidence="2 7" id="KW-0813">Transport</keyword>
<dbReference type="Proteomes" id="UP000237822">
    <property type="component" value="Unassembled WGS sequence"/>
</dbReference>
<name>A0A2T0UK28_9MICO</name>
<keyword evidence="5 7" id="KW-1133">Transmembrane helix</keyword>
<organism evidence="10 11">
    <name type="scientific">Knoellia remsis</name>
    <dbReference type="NCBI Taxonomy" id="407159"/>
    <lineage>
        <taxon>Bacteria</taxon>
        <taxon>Bacillati</taxon>
        <taxon>Actinomycetota</taxon>
        <taxon>Actinomycetes</taxon>
        <taxon>Micrococcales</taxon>
        <taxon>Intrasporangiaceae</taxon>
        <taxon>Knoellia</taxon>
    </lineage>
</organism>
<evidence type="ECO:0000256" key="8">
    <source>
        <dbReference type="SAM" id="MobiDB-lite"/>
    </source>
</evidence>
<feature type="region of interest" description="Disordered" evidence="8">
    <location>
        <begin position="1"/>
        <end position="26"/>
    </location>
</feature>
<feature type="transmembrane region" description="Helical" evidence="7">
    <location>
        <begin position="33"/>
        <end position="55"/>
    </location>
</feature>
<dbReference type="RefSeq" id="WP_245889278.1">
    <property type="nucleotide sequence ID" value="NZ_PVTI01000012.1"/>
</dbReference>
<evidence type="ECO:0000256" key="2">
    <source>
        <dbReference type="ARBA" id="ARBA00022448"/>
    </source>
</evidence>
<evidence type="ECO:0000256" key="1">
    <source>
        <dbReference type="ARBA" id="ARBA00004651"/>
    </source>
</evidence>